<evidence type="ECO:0000256" key="3">
    <source>
        <dbReference type="ARBA" id="ARBA00022741"/>
    </source>
</evidence>
<dbReference type="Pfam" id="PF00294">
    <property type="entry name" value="PfkB"/>
    <property type="match status" value="1"/>
</dbReference>
<sequence length="316" mass="34387">MSVPIITFTMNPAVDTFGETERIFDDSKSRCQQSTQEPGGGGINVARNINRMGGQALAIFPAGGLNGELLKQLLARDNTPFQAIPIKADTRQNLAISERYSGKMFHFVFPGPELTQLELDNCWKKIFSQPEPPRYLILSGSIADSLPPDFYGDITTQANQLGSKVILDSSGAALHGALYHDAFLAKLNRKEFSSLGYSEHDGLVTLAEQMRERVKSGAARNLIVTLAKGGALMVTQTGETFAFMPPKVEIVSHVGAGDSFVSALTFQLMQGTSIVEAFRYGVAAACVTVQTRGNQLYDLALLEDIYKKTQPLAFTR</sequence>
<accession>A0A432VZV0</accession>
<dbReference type="EMBL" id="PIPJ01000002">
    <property type="protein sequence ID" value="RUO22268.1"/>
    <property type="molecule type" value="Genomic_DNA"/>
</dbReference>
<evidence type="ECO:0000256" key="6">
    <source>
        <dbReference type="PIRNR" id="PIRNR000535"/>
    </source>
</evidence>
<keyword evidence="5" id="KW-0067">ATP-binding</keyword>
<dbReference type="InterPro" id="IPR029056">
    <property type="entry name" value="Ribokinase-like"/>
</dbReference>
<dbReference type="Gene3D" id="3.40.1190.20">
    <property type="match status" value="1"/>
</dbReference>
<dbReference type="PROSITE" id="PS00583">
    <property type="entry name" value="PFKB_KINASES_1"/>
    <property type="match status" value="1"/>
</dbReference>
<keyword evidence="4 8" id="KW-0418">Kinase</keyword>
<dbReference type="PANTHER" id="PTHR46566:SF2">
    <property type="entry name" value="ATP-DEPENDENT 6-PHOSPHOFRUCTOKINASE ISOZYME 2"/>
    <property type="match status" value="1"/>
</dbReference>
<name>A0A432VZV0_9GAMM</name>
<comment type="caution">
    <text evidence="8">The sequence shown here is derived from an EMBL/GenBank/DDBJ whole genome shotgun (WGS) entry which is preliminary data.</text>
</comment>
<keyword evidence="9" id="KW-1185">Reference proteome</keyword>
<dbReference type="InterPro" id="IPR017583">
    <property type="entry name" value="Tagatose/fructose_Pkinase"/>
</dbReference>
<dbReference type="GO" id="GO:0005829">
    <property type="term" value="C:cytosol"/>
    <property type="evidence" value="ECO:0007669"/>
    <property type="project" value="TreeGrafter"/>
</dbReference>
<evidence type="ECO:0000256" key="4">
    <source>
        <dbReference type="ARBA" id="ARBA00022777"/>
    </source>
</evidence>
<evidence type="ECO:0000313" key="9">
    <source>
        <dbReference type="Proteomes" id="UP000288395"/>
    </source>
</evidence>
<dbReference type="OrthoDB" id="9801219at2"/>
<evidence type="ECO:0000256" key="5">
    <source>
        <dbReference type="ARBA" id="ARBA00022840"/>
    </source>
</evidence>
<feature type="domain" description="Carbohydrate kinase PfkB" evidence="7">
    <location>
        <begin position="15"/>
        <end position="295"/>
    </location>
</feature>
<evidence type="ECO:0000256" key="1">
    <source>
        <dbReference type="ARBA" id="ARBA00010688"/>
    </source>
</evidence>
<dbReference type="Proteomes" id="UP000288395">
    <property type="component" value="Unassembled WGS sequence"/>
</dbReference>
<reference evidence="9" key="1">
    <citation type="journal article" date="2018" name="Front. Microbiol.">
        <title>Genome-Based Analysis Reveals the Taxonomy and Diversity of the Family Idiomarinaceae.</title>
        <authorList>
            <person name="Liu Y."/>
            <person name="Lai Q."/>
            <person name="Shao Z."/>
        </authorList>
    </citation>
    <scope>NUCLEOTIDE SEQUENCE [LARGE SCALE GENOMIC DNA]</scope>
    <source>
        <strain evidence="9">GBPy7</strain>
    </source>
</reference>
<dbReference type="NCBIfam" id="TIGR03168">
    <property type="entry name" value="1-PFK"/>
    <property type="match status" value="1"/>
</dbReference>
<dbReference type="GO" id="GO:0003872">
    <property type="term" value="F:6-phosphofructokinase activity"/>
    <property type="evidence" value="ECO:0007669"/>
    <property type="project" value="TreeGrafter"/>
</dbReference>
<protein>
    <recommendedName>
        <fullName evidence="6">Phosphofructokinase</fullName>
    </recommendedName>
</protein>
<evidence type="ECO:0000313" key="8">
    <source>
        <dbReference type="EMBL" id="RUO22268.1"/>
    </source>
</evidence>
<evidence type="ECO:0000256" key="2">
    <source>
        <dbReference type="ARBA" id="ARBA00022679"/>
    </source>
</evidence>
<organism evidence="8 9">
    <name type="scientific">Aliidiomarina iranensis</name>
    <dbReference type="NCBI Taxonomy" id="1434071"/>
    <lineage>
        <taxon>Bacteria</taxon>
        <taxon>Pseudomonadati</taxon>
        <taxon>Pseudomonadota</taxon>
        <taxon>Gammaproteobacteria</taxon>
        <taxon>Alteromonadales</taxon>
        <taxon>Idiomarinaceae</taxon>
        <taxon>Aliidiomarina</taxon>
    </lineage>
</organism>
<dbReference type="InterPro" id="IPR011611">
    <property type="entry name" value="PfkB_dom"/>
</dbReference>
<dbReference type="SUPFAM" id="SSF53613">
    <property type="entry name" value="Ribokinase-like"/>
    <property type="match status" value="1"/>
</dbReference>
<proteinExistence type="inferred from homology"/>
<dbReference type="AlphaFoldDB" id="A0A432VZV0"/>
<dbReference type="PIRSF" id="PIRSF000535">
    <property type="entry name" value="1PFK/6PFK/LacC"/>
    <property type="match status" value="1"/>
</dbReference>
<keyword evidence="3" id="KW-0547">Nucleotide-binding</keyword>
<dbReference type="RefSeq" id="WP_126765683.1">
    <property type="nucleotide sequence ID" value="NZ_PIPJ01000002.1"/>
</dbReference>
<evidence type="ECO:0000259" key="7">
    <source>
        <dbReference type="Pfam" id="PF00294"/>
    </source>
</evidence>
<dbReference type="GO" id="GO:0005524">
    <property type="term" value="F:ATP binding"/>
    <property type="evidence" value="ECO:0007669"/>
    <property type="project" value="UniProtKB-KW"/>
</dbReference>
<dbReference type="CDD" id="cd01164">
    <property type="entry name" value="FruK_PfkB_like"/>
    <property type="match status" value="1"/>
</dbReference>
<dbReference type="PANTHER" id="PTHR46566">
    <property type="entry name" value="1-PHOSPHOFRUCTOKINASE-RELATED"/>
    <property type="match status" value="1"/>
</dbReference>
<comment type="similarity">
    <text evidence="1 6">Belongs to the carbohydrate kinase PfkB family.</text>
</comment>
<gene>
    <name evidence="8" type="ORF">CWE08_03520</name>
</gene>
<dbReference type="InterPro" id="IPR002173">
    <property type="entry name" value="Carboh/pur_kinase_PfkB_CS"/>
</dbReference>
<keyword evidence="2 6" id="KW-0808">Transferase</keyword>